<dbReference type="InterPro" id="IPR006638">
    <property type="entry name" value="Elp3/MiaA/NifB-like_rSAM"/>
</dbReference>
<keyword evidence="3" id="KW-0479">Metal-binding</keyword>
<dbReference type="PANTHER" id="PTHR43409">
    <property type="entry name" value="ANAEROBIC MAGNESIUM-PROTOPORPHYRIN IX MONOMETHYL ESTER CYCLASE-RELATED"/>
    <property type="match status" value="1"/>
</dbReference>
<dbReference type="GO" id="GO:0003824">
    <property type="term" value="F:catalytic activity"/>
    <property type="evidence" value="ECO:0007669"/>
    <property type="project" value="InterPro"/>
</dbReference>
<evidence type="ECO:0000256" key="5">
    <source>
        <dbReference type="ARBA" id="ARBA00023014"/>
    </source>
</evidence>
<dbReference type="SFLD" id="SFLDG01095">
    <property type="entry name" value="Uncharacterised_Radical_SAM_Su"/>
    <property type="match status" value="1"/>
</dbReference>
<name>A0AB35U8S2_9FIRM</name>
<dbReference type="SMART" id="SM00729">
    <property type="entry name" value="Elp3"/>
    <property type="match status" value="1"/>
</dbReference>
<accession>A0AB35U8S2</accession>
<dbReference type="InterPro" id="IPR051198">
    <property type="entry name" value="BchE-like"/>
</dbReference>
<evidence type="ECO:0000313" key="7">
    <source>
        <dbReference type="EMBL" id="MDX8419910.1"/>
    </source>
</evidence>
<dbReference type="PANTHER" id="PTHR43409:SF4">
    <property type="entry name" value="RADICAL SAM SUPERFAMILY PROTEIN"/>
    <property type="match status" value="1"/>
</dbReference>
<keyword evidence="5" id="KW-0411">Iron-sulfur</keyword>
<dbReference type="PROSITE" id="PS51918">
    <property type="entry name" value="RADICAL_SAM"/>
    <property type="match status" value="1"/>
</dbReference>
<dbReference type="GO" id="GO:0051536">
    <property type="term" value="F:iron-sulfur cluster binding"/>
    <property type="evidence" value="ECO:0007669"/>
    <property type="project" value="UniProtKB-KW"/>
</dbReference>
<comment type="cofactor">
    <cofactor evidence="1">
        <name>[4Fe-4S] cluster</name>
        <dbReference type="ChEBI" id="CHEBI:49883"/>
    </cofactor>
</comment>
<dbReference type="CDD" id="cd01335">
    <property type="entry name" value="Radical_SAM"/>
    <property type="match status" value="1"/>
</dbReference>
<feature type="domain" description="Radical SAM core" evidence="6">
    <location>
        <begin position="9"/>
        <end position="241"/>
    </location>
</feature>
<dbReference type="InterPro" id="IPR058240">
    <property type="entry name" value="rSAM_sf"/>
</dbReference>
<dbReference type="SUPFAM" id="SSF102114">
    <property type="entry name" value="Radical SAM enzymes"/>
    <property type="match status" value="1"/>
</dbReference>
<dbReference type="RefSeq" id="WP_370596166.1">
    <property type="nucleotide sequence ID" value="NZ_JALBUR010000016.1"/>
</dbReference>
<evidence type="ECO:0000256" key="3">
    <source>
        <dbReference type="ARBA" id="ARBA00022723"/>
    </source>
</evidence>
<keyword evidence="8" id="KW-1185">Reference proteome</keyword>
<dbReference type="SFLD" id="SFLDG01082">
    <property type="entry name" value="B12-binding_domain_containing"/>
    <property type="match status" value="1"/>
</dbReference>
<sequence>MHFASNVVRPPYEARSVYLQVTSGCSHNACRFCTYYKDAPFAISPDDEIIADLKELASYGVAFPRIWLQGADPFLLPYERLKHIAELIHEYLPFVKTIGGYGRVDSLRNKTAEQLKELKKLGYSGIVFGVESADEKILQRMNKGYHADEIVTQLSKMDQAGLPYEVIFLSGLGGKGYGLDHARKTAEAFNQLHPDRILIAGLTIFPDTPLMKDVRIGTFQETTEGERIQELIEFLKDLRIETLIDATNASIITSIYGMIPVHKQEMIDRLQKIYNAYGEQGLREMRDSLQAI</sequence>
<dbReference type="InterPro" id="IPR013785">
    <property type="entry name" value="Aldolase_TIM"/>
</dbReference>
<dbReference type="Pfam" id="PF04055">
    <property type="entry name" value="Radical_SAM"/>
    <property type="match status" value="1"/>
</dbReference>
<evidence type="ECO:0000259" key="6">
    <source>
        <dbReference type="PROSITE" id="PS51918"/>
    </source>
</evidence>
<evidence type="ECO:0000313" key="8">
    <source>
        <dbReference type="Proteomes" id="UP001286174"/>
    </source>
</evidence>
<reference evidence="7 8" key="1">
    <citation type="submission" date="2022-03" db="EMBL/GenBank/DDBJ databases">
        <title>Novel taxa within the pig intestine.</title>
        <authorList>
            <person name="Wylensek D."/>
            <person name="Bishof K."/>
            <person name="Afrizal A."/>
            <person name="Clavel T."/>
        </authorList>
    </citation>
    <scope>NUCLEOTIDE SEQUENCE [LARGE SCALE GENOMIC DNA]</scope>
    <source>
        <strain evidence="7 8">CLA-KB-P133</strain>
    </source>
</reference>
<evidence type="ECO:0000256" key="4">
    <source>
        <dbReference type="ARBA" id="ARBA00023004"/>
    </source>
</evidence>
<dbReference type="Gene3D" id="3.20.20.70">
    <property type="entry name" value="Aldolase class I"/>
    <property type="match status" value="1"/>
</dbReference>
<dbReference type="AlphaFoldDB" id="A0AB35U8S2"/>
<evidence type="ECO:0000256" key="2">
    <source>
        <dbReference type="ARBA" id="ARBA00022691"/>
    </source>
</evidence>
<dbReference type="GO" id="GO:0046872">
    <property type="term" value="F:metal ion binding"/>
    <property type="evidence" value="ECO:0007669"/>
    <property type="project" value="UniProtKB-KW"/>
</dbReference>
<comment type="caution">
    <text evidence="7">The sequence shown here is derived from an EMBL/GenBank/DDBJ whole genome shotgun (WGS) entry which is preliminary data.</text>
</comment>
<proteinExistence type="predicted"/>
<gene>
    <name evidence="7" type="ORF">MOZ60_07355</name>
</gene>
<keyword evidence="2" id="KW-0949">S-adenosyl-L-methionine</keyword>
<keyword evidence="4" id="KW-0408">Iron</keyword>
<dbReference type="EMBL" id="JALBUR010000016">
    <property type="protein sequence ID" value="MDX8419910.1"/>
    <property type="molecule type" value="Genomic_DNA"/>
</dbReference>
<organism evidence="7 8">
    <name type="scientific">Grylomicrobium aquisgranensis</name>
    <dbReference type="NCBI Taxonomy" id="2926318"/>
    <lineage>
        <taxon>Bacteria</taxon>
        <taxon>Bacillati</taxon>
        <taxon>Bacillota</taxon>
        <taxon>Erysipelotrichia</taxon>
        <taxon>Erysipelotrichales</taxon>
        <taxon>Erysipelotrichaceae</taxon>
        <taxon>Grylomicrobium</taxon>
    </lineage>
</organism>
<dbReference type="Proteomes" id="UP001286174">
    <property type="component" value="Unassembled WGS sequence"/>
</dbReference>
<dbReference type="SFLD" id="SFLDS00029">
    <property type="entry name" value="Radical_SAM"/>
    <property type="match status" value="1"/>
</dbReference>
<dbReference type="InterPro" id="IPR007197">
    <property type="entry name" value="rSAM"/>
</dbReference>
<protein>
    <submittedName>
        <fullName evidence="7">Radical SAM protein</fullName>
    </submittedName>
</protein>
<evidence type="ECO:0000256" key="1">
    <source>
        <dbReference type="ARBA" id="ARBA00001966"/>
    </source>
</evidence>